<protein>
    <submittedName>
        <fullName evidence="2">Uncharacterized protein</fullName>
    </submittedName>
</protein>
<proteinExistence type="predicted"/>
<keyword evidence="3" id="KW-1185">Reference proteome</keyword>
<feature type="compositionally biased region" description="Polar residues" evidence="1">
    <location>
        <begin position="1"/>
        <end position="13"/>
    </location>
</feature>
<sequence length="78" mass="8153">MRIQNNTRETLSFNLKGKAKDGHPPTGSIAPGEVEDLDVDPEDAQFKGRVVAGAISVPAKVAEKVEATVAVEAPAKGK</sequence>
<dbReference type="AlphaFoldDB" id="A0A7W4VNX1"/>
<dbReference type="Proteomes" id="UP000532010">
    <property type="component" value="Unassembled WGS sequence"/>
</dbReference>
<name>A0A7W4VNX1_9HYPH</name>
<dbReference type="EMBL" id="JACHWB010000005">
    <property type="protein sequence ID" value="MBB3020643.1"/>
    <property type="molecule type" value="Genomic_DNA"/>
</dbReference>
<evidence type="ECO:0000256" key="1">
    <source>
        <dbReference type="SAM" id="MobiDB-lite"/>
    </source>
</evidence>
<evidence type="ECO:0000313" key="3">
    <source>
        <dbReference type="Proteomes" id="UP000532010"/>
    </source>
</evidence>
<gene>
    <name evidence="2" type="ORF">FHR70_003729</name>
</gene>
<comment type="caution">
    <text evidence="2">The sequence shown here is derived from an EMBL/GenBank/DDBJ whole genome shotgun (WGS) entry which is preliminary data.</text>
</comment>
<feature type="region of interest" description="Disordered" evidence="1">
    <location>
        <begin position="1"/>
        <end position="35"/>
    </location>
</feature>
<evidence type="ECO:0000313" key="2">
    <source>
        <dbReference type="EMBL" id="MBB3020643.1"/>
    </source>
</evidence>
<reference evidence="2 3" key="1">
    <citation type="submission" date="2020-08" db="EMBL/GenBank/DDBJ databases">
        <title>The Agave Microbiome: Exploring the role of microbial communities in plant adaptations to desert environments.</title>
        <authorList>
            <person name="Partida-Martinez L.P."/>
        </authorList>
    </citation>
    <scope>NUCLEOTIDE SEQUENCE [LARGE SCALE GENOMIC DNA]</scope>
    <source>
        <strain evidence="2 3">AT3.9</strain>
    </source>
</reference>
<accession>A0A7W4VNX1</accession>
<organism evidence="2 3">
    <name type="scientific">Microvirga lupini</name>
    <dbReference type="NCBI Taxonomy" id="420324"/>
    <lineage>
        <taxon>Bacteria</taxon>
        <taxon>Pseudomonadati</taxon>
        <taxon>Pseudomonadota</taxon>
        <taxon>Alphaproteobacteria</taxon>
        <taxon>Hyphomicrobiales</taxon>
        <taxon>Methylobacteriaceae</taxon>
        <taxon>Microvirga</taxon>
    </lineage>
</organism>
<dbReference type="RefSeq" id="WP_183452833.1">
    <property type="nucleotide sequence ID" value="NZ_JACHWB010000005.1"/>
</dbReference>